<comment type="caution">
    <text evidence="6">The sequence shown here is derived from an EMBL/GenBank/DDBJ whole genome shotgun (WGS) entry which is preliminary data.</text>
</comment>
<feature type="domain" description="Peptidase M16 C-terminal" evidence="5">
    <location>
        <begin position="295"/>
        <end position="483"/>
    </location>
</feature>
<feature type="domain" description="Peptidase M16 N-terminal" evidence="4">
    <location>
        <begin position="135"/>
        <end position="266"/>
    </location>
</feature>
<dbReference type="Pfam" id="PF05193">
    <property type="entry name" value="Peptidase_M16_C"/>
    <property type="match status" value="1"/>
</dbReference>
<keyword evidence="7" id="KW-1185">Reference proteome</keyword>
<reference evidence="6 7" key="1">
    <citation type="journal article" date="2021" name="Sci. Rep.">
        <title>The genome of the diatom Chaetoceros tenuissimus carries an ancient integrated fragment of an extant virus.</title>
        <authorList>
            <person name="Hongo Y."/>
            <person name="Kimura K."/>
            <person name="Takaki Y."/>
            <person name="Yoshida Y."/>
            <person name="Baba S."/>
            <person name="Kobayashi G."/>
            <person name="Nagasaki K."/>
            <person name="Hano T."/>
            <person name="Tomaru Y."/>
        </authorList>
    </citation>
    <scope>NUCLEOTIDE SEQUENCE [LARGE SCALE GENOMIC DNA]</scope>
    <source>
        <strain evidence="6 7">NIES-3715</strain>
    </source>
</reference>
<comment type="function">
    <text evidence="1">Substrate recognition and binding subunit of the essential mitochondrial processing protease (MPP), which cleaves the mitochondrial sequence off newly imported precursors proteins.</text>
</comment>
<dbReference type="EMBL" id="BLLK01000047">
    <property type="protein sequence ID" value="GFH54755.1"/>
    <property type="molecule type" value="Genomic_DNA"/>
</dbReference>
<evidence type="ECO:0000256" key="3">
    <source>
        <dbReference type="SAM" id="MobiDB-lite"/>
    </source>
</evidence>
<evidence type="ECO:0000256" key="2">
    <source>
        <dbReference type="ARBA" id="ARBA00007261"/>
    </source>
</evidence>
<dbReference type="GO" id="GO:0005739">
    <property type="term" value="C:mitochondrion"/>
    <property type="evidence" value="ECO:0007669"/>
    <property type="project" value="TreeGrafter"/>
</dbReference>
<dbReference type="Gene3D" id="3.30.830.10">
    <property type="entry name" value="Metalloenzyme, LuxS/M16 peptidase-like"/>
    <property type="match status" value="2"/>
</dbReference>
<dbReference type="PANTHER" id="PTHR11851:SF49">
    <property type="entry name" value="MITOCHONDRIAL-PROCESSING PEPTIDASE SUBUNIT ALPHA"/>
    <property type="match status" value="1"/>
</dbReference>
<proteinExistence type="inferred from homology"/>
<evidence type="ECO:0000259" key="5">
    <source>
        <dbReference type="Pfam" id="PF05193"/>
    </source>
</evidence>
<name>A0AAD3H8X7_9STRA</name>
<dbReference type="InterPro" id="IPR011765">
    <property type="entry name" value="Pept_M16_N"/>
</dbReference>
<dbReference type="SUPFAM" id="SSF63411">
    <property type="entry name" value="LuxS/MPP-like metallohydrolase"/>
    <property type="match status" value="2"/>
</dbReference>
<evidence type="ECO:0000256" key="1">
    <source>
        <dbReference type="ARBA" id="ARBA00002123"/>
    </source>
</evidence>
<feature type="compositionally biased region" description="Basic and acidic residues" evidence="3">
    <location>
        <begin position="72"/>
        <end position="87"/>
    </location>
</feature>
<organism evidence="6 7">
    <name type="scientific">Chaetoceros tenuissimus</name>
    <dbReference type="NCBI Taxonomy" id="426638"/>
    <lineage>
        <taxon>Eukaryota</taxon>
        <taxon>Sar</taxon>
        <taxon>Stramenopiles</taxon>
        <taxon>Ochrophyta</taxon>
        <taxon>Bacillariophyta</taxon>
        <taxon>Coscinodiscophyceae</taxon>
        <taxon>Chaetocerotophycidae</taxon>
        <taxon>Chaetocerotales</taxon>
        <taxon>Chaetocerotaceae</taxon>
        <taxon>Chaetoceros</taxon>
    </lineage>
</organism>
<dbReference type="PANTHER" id="PTHR11851">
    <property type="entry name" value="METALLOPROTEASE"/>
    <property type="match status" value="1"/>
</dbReference>
<evidence type="ECO:0000313" key="6">
    <source>
        <dbReference type="EMBL" id="GFH54755.1"/>
    </source>
</evidence>
<comment type="similarity">
    <text evidence="2">Belongs to the peptidase M16 family.</text>
</comment>
<dbReference type="InterPro" id="IPR050361">
    <property type="entry name" value="MPP/UQCRC_Complex"/>
</dbReference>
<dbReference type="InterPro" id="IPR011249">
    <property type="entry name" value="Metalloenz_LuxS/M16"/>
</dbReference>
<protein>
    <recommendedName>
        <fullName evidence="8">Mitochondrial-processing peptidase subunit alpha</fullName>
    </recommendedName>
</protein>
<dbReference type="InterPro" id="IPR007863">
    <property type="entry name" value="Peptidase_M16_C"/>
</dbReference>
<dbReference type="AlphaFoldDB" id="A0AAD3H8X7"/>
<sequence length="568" mass="62608">MLSKSVSKSLFFARNKSSFLSTLKRSVSSYEYPNRTEAPKITRSLAPKDDDSLVDCVYSKPEVAQMSQDPFDDTKSLSPDEQKDIRQKQKSSINTKLPSSFAIETAPPSFIPPNLPRDAMTTPETIVTKLDNGIRVASQETYGQVSTFGLLSNCGSRLEQTDGPGLNSGVNHLMELLAFSGTPSLNSVDFQTTLDNLGGVSFASSSREQFLYCIDVLRPNVRQAMGLLRDVILEPRLDDLTVEEMKRVIEFQWMDMVPEMVLSEGLQLAGYGPIKGEIQQLGKPHLCPLESLPYLTADVVKKFRHDNLLNPHNLVVAGSGLQHDELVSMAEENFGHLSSTTEDADEMIVASTYTGGSHRQILPTPDGFTRVALAFPTGGWHSSDLVPACVLQTLLGGGSSFSAGGPGKGMYSRLYRQVLNRYYWAESCEAFTSFHNESGLLGISGSAPGTKAGDMTRVLAENMMRLAVEDVDDEELDRAKNMLKNNVLTQLESRLVLFEDIGRQILTYGKREGTAEMCEKIDAVDKKVIRELVQKSVKGMKPTLVTVGDDVSYVPAFEDVERWFQSLP</sequence>
<accession>A0AAD3H8X7</accession>
<evidence type="ECO:0008006" key="8">
    <source>
        <dbReference type="Google" id="ProtNLM"/>
    </source>
</evidence>
<dbReference type="Proteomes" id="UP001054902">
    <property type="component" value="Unassembled WGS sequence"/>
</dbReference>
<evidence type="ECO:0000259" key="4">
    <source>
        <dbReference type="Pfam" id="PF00675"/>
    </source>
</evidence>
<dbReference type="GO" id="GO:0046872">
    <property type="term" value="F:metal ion binding"/>
    <property type="evidence" value="ECO:0007669"/>
    <property type="project" value="InterPro"/>
</dbReference>
<dbReference type="Pfam" id="PF00675">
    <property type="entry name" value="Peptidase_M16"/>
    <property type="match status" value="1"/>
</dbReference>
<evidence type="ECO:0000313" key="7">
    <source>
        <dbReference type="Proteomes" id="UP001054902"/>
    </source>
</evidence>
<gene>
    <name evidence="6" type="ORF">CTEN210_11231</name>
</gene>
<feature type="region of interest" description="Disordered" evidence="3">
    <location>
        <begin position="65"/>
        <end position="92"/>
    </location>
</feature>